<feature type="binding site" evidence="12">
    <location>
        <position position="289"/>
    </location>
    <ligand>
        <name>L-serine</name>
        <dbReference type="ChEBI" id="CHEBI:33384"/>
    </ligand>
</feature>
<dbReference type="Gene3D" id="3.30.930.10">
    <property type="entry name" value="Bira Bifunctional Protein, Domain 2"/>
    <property type="match status" value="1"/>
</dbReference>
<dbReference type="HAMAP" id="MF_00176">
    <property type="entry name" value="Ser_tRNA_synth_type1"/>
    <property type="match status" value="1"/>
</dbReference>
<dbReference type="Pfam" id="PF00587">
    <property type="entry name" value="tRNA-synt_2b"/>
    <property type="match status" value="1"/>
</dbReference>
<dbReference type="InterPro" id="IPR002317">
    <property type="entry name" value="Ser-tRNA-ligase_type_1"/>
</dbReference>
<dbReference type="Gene3D" id="1.10.287.40">
    <property type="entry name" value="Serine-tRNA synthetase, tRNA binding domain"/>
    <property type="match status" value="1"/>
</dbReference>
<evidence type="ECO:0000256" key="8">
    <source>
        <dbReference type="ARBA" id="ARBA00022917"/>
    </source>
</evidence>
<evidence type="ECO:0000256" key="9">
    <source>
        <dbReference type="ARBA" id="ARBA00023146"/>
    </source>
</evidence>
<comment type="subcellular location">
    <subcellularLocation>
        <location evidence="1 12">Cytoplasm</location>
    </subcellularLocation>
</comment>
<dbReference type="PANTHER" id="PTHR43697:SF1">
    <property type="entry name" value="SERINE--TRNA LIGASE"/>
    <property type="match status" value="1"/>
</dbReference>
<feature type="binding site" evidence="12">
    <location>
        <begin position="353"/>
        <end position="356"/>
    </location>
    <ligand>
        <name>ATP</name>
        <dbReference type="ChEBI" id="CHEBI:30616"/>
    </ligand>
</feature>
<proteinExistence type="inferred from homology"/>
<evidence type="ECO:0000259" key="13">
    <source>
        <dbReference type="PROSITE" id="PS50862"/>
    </source>
</evidence>
<evidence type="ECO:0000256" key="5">
    <source>
        <dbReference type="ARBA" id="ARBA00022598"/>
    </source>
</evidence>
<feature type="binding site" evidence="12">
    <location>
        <begin position="235"/>
        <end position="237"/>
    </location>
    <ligand>
        <name>L-serine</name>
        <dbReference type="ChEBI" id="CHEBI:33384"/>
    </ligand>
</feature>
<feature type="binding site" evidence="12">
    <location>
        <begin position="266"/>
        <end position="268"/>
    </location>
    <ligand>
        <name>ATP</name>
        <dbReference type="ChEBI" id="CHEBI:30616"/>
    </ligand>
</feature>
<evidence type="ECO:0000256" key="1">
    <source>
        <dbReference type="ARBA" id="ARBA00004496"/>
    </source>
</evidence>
<reference evidence="15" key="1">
    <citation type="journal article" date="2019" name="Int. J. Syst. Evol. Microbiol.">
        <title>The Global Catalogue of Microorganisms (GCM) 10K type strain sequencing project: providing services to taxonomists for standard genome sequencing and annotation.</title>
        <authorList>
            <consortium name="The Broad Institute Genomics Platform"/>
            <consortium name="The Broad Institute Genome Sequencing Center for Infectious Disease"/>
            <person name="Wu L."/>
            <person name="Ma J."/>
        </authorList>
    </citation>
    <scope>NUCLEOTIDE SEQUENCE [LARGE SCALE GENOMIC DNA]</scope>
    <source>
        <strain evidence="15">JCM 32305</strain>
    </source>
</reference>
<keyword evidence="9 12" id="KW-0030">Aminoacyl-tRNA synthetase</keyword>
<evidence type="ECO:0000313" key="14">
    <source>
        <dbReference type="EMBL" id="GGP84509.1"/>
    </source>
</evidence>
<evidence type="ECO:0000256" key="12">
    <source>
        <dbReference type="HAMAP-Rule" id="MF_00176"/>
    </source>
</evidence>
<name>A0ABQ2QKC7_9GAMM</name>
<comment type="function">
    <text evidence="12">Catalyzes the attachment of serine to tRNA(Ser). Is also able to aminoacylate tRNA(Sec) with serine, to form the misacylated tRNA L-seryl-tRNA(Sec), which will be further converted into selenocysteinyl-tRNA(Sec).</text>
</comment>
<dbReference type="SUPFAM" id="SSF55681">
    <property type="entry name" value="Class II aaRS and biotin synthetases"/>
    <property type="match status" value="1"/>
</dbReference>
<evidence type="ECO:0000256" key="11">
    <source>
        <dbReference type="ARBA" id="ARBA00048823"/>
    </source>
</evidence>
<accession>A0ABQ2QKC7</accession>
<dbReference type="PRINTS" id="PR00981">
    <property type="entry name" value="TRNASYNTHSER"/>
</dbReference>
<dbReference type="PROSITE" id="PS50862">
    <property type="entry name" value="AA_TRNA_LIGASE_II"/>
    <property type="match status" value="1"/>
</dbReference>
<evidence type="ECO:0000256" key="10">
    <source>
        <dbReference type="ARBA" id="ARBA00047929"/>
    </source>
</evidence>
<comment type="similarity">
    <text evidence="3 12">Belongs to the class-II aminoacyl-tRNA synthetase family. Type-1 seryl-tRNA synthetase subfamily.</text>
</comment>
<keyword evidence="7 12" id="KW-0067">ATP-binding</keyword>
<dbReference type="InterPro" id="IPR002314">
    <property type="entry name" value="aa-tRNA-synt_IIb"/>
</dbReference>
<comment type="caution">
    <text evidence="14">The sequence shown here is derived from an EMBL/GenBank/DDBJ whole genome shotgun (WGS) entry which is preliminary data.</text>
</comment>
<keyword evidence="5 12" id="KW-0436">Ligase</keyword>
<dbReference type="PIRSF" id="PIRSF001529">
    <property type="entry name" value="Ser-tRNA-synth_IIa"/>
    <property type="match status" value="1"/>
</dbReference>
<dbReference type="InterPro" id="IPR045864">
    <property type="entry name" value="aa-tRNA-synth_II/BPL/LPL"/>
</dbReference>
<evidence type="ECO:0000256" key="6">
    <source>
        <dbReference type="ARBA" id="ARBA00022741"/>
    </source>
</evidence>
<comment type="subunit">
    <text evidence="12">Homodimer. The tRNA molecule binds across the dimer.</text>
</comment>
<dbReference type="InterPro" id="IPR015866">
    <property type="entry name" value="Ser-tRNA-synth_1_N"/>
</dbReference>
<dbReference type="EC" id="6.1.1.11" evidence="12"/>
<sequence length="428" mass="47466">MLDPKFLRNELEVTAERLATRGFALDVDNLTTLEEKRKSLQVETEDLQASRNAISKSIGQAKARGEDTSYIMAQVGDLGSQLDAKKAELAELLQQINFIAMSVPNLPDESVPVGKDESENVEVRRWGTPKVFDFEVKDHLDLGEALGGLDFKSAVKITGSRFIIMRGQIARLNRALGQFMLDLHTTEHGYTEAYVPLLVNEDSLLGTGQLPKFGEDLFHTKPATEEGQGLSLIPTAEVPLTNYVRDMIVDESELPMKMTALTSCFRSEAGSYGRDTRGLIRQHQFDKVELVQIAHPDHSMAALDEITAHAEKVLQLLNLPHRTMVLCTGDMGFGSSKTFDIEVWLPAQNTYREISSCSNMKDFQARRMQARYRSKVDNKPALLHTLNGSGLAVGRTLVAVLENYQNQDGTITVPEVLRPYMGGLSVIG</sequence>
<comment type="catalytic activity">
    <reaction evidence="11 12">
        <text>tRNA(Ser) + L-serine + ATP = L-seryl-tRNA(Ser) + AMP + diphosphate + H(+)</text>
        <dbReference type="Rhea" id="RHEA:12292"/>
        <dbReference type="Rhea" id="RHEA-COMP:9669"/>
        <dbReference type="Rhea" id="RHEA-COMP:9703"/>
        <dbReference type="ChEBI" id="CHEBI:15378"/>
        <dbReference type="ChEBI" id="CHEBI:30616"/>
        <dbReference type="ChEBI" id="CHEBI:33019"/>
        <dbReference type="ChEBI" id="CHEBI:33384"/>
        <dbReference type="ChEBI" id="CHEBI:78442"/>
        <dbReference type="ChEBI" id="CHEBI:78533"/>
        <dbReference type="ChEBI" id="CHEBI:456215"/>
        <dbReference type="EC" id="6.1.1.11"/>
    </reaction>
</comment>
<dbReference type="InterPro" id="IPR006195">
    <property type="entry name" value="aa-tRNA-synth_II"/>
</dbReference>
<keyword evidence="15" id="KW-1185">Reference proteome</keyword>
<comment type="caution">
    <text evidence="12">Lacks conserved residue(s) required for the propagation of feature annotation.</text>
</comment>
<protein>
    <recommendedName>
        <fullName evidence="12">Serine--tRNA ligase</fullName>
        <ecNumber evidence="12">6.1.1.11</ecNumber>
    </recommendedName>
    <alternativeName>
        <fullName evidence="12">Seryl-tRNA synthetase</fullName>
        <shortName evidence="12">SerRS</shortName>
    </alternativeName>
    <alternativeName>
        <fullName evidence="12">Seryl-tRNA(Ser/Sec) synthetase</fullName>
    </alternativeName>
</protein>
<dbReference type="Proteomes" id="UP000654004">
    <property type="component" value="Unassembled WGS sequence"/>
</dbReference>
<dbReference type="InterPro" id="IPR010978">
    <property type="entry name" value="tRNA-bd_arm"/>
</dbReference>
<evidence type="ECO:0000313" key="15">
    <source>
        <dbReference type="Proteomes" id="UP000654004"/>
    </source>
</evidence>
<evidence type="ECO:0000256" key="4">
    <source>
        <dbReference type="ARBA" id="ARBA00022490"/>
    </source>
</evidence>
<gene>
    <name evidence="12 14" type="primary">serS</name>
    <name evidence="14" type="ORF">GCM10009410_17470</name>
</gene>
<feature type="domain" description="Aminoacyl-transfer RNA synthetases class-II family profile" evidence="13">
    <location>
        <begin position="171"/>
        <end position="414"/>
    </location>
</feature>
<dbReference type="Pfam" id="PF02403">
    <property type="entry name" value="Seryl_tRNA_N"/>
    <property type="match status" value="1"/>
</dbReference>
<dbReference type="SUPFAM" id="SSF46589">
    <property type="entry name" value="tRNA-binding arm"/>
    <property type="match status" value="1"/>
</dbReference>
<comment type="domain">
    <text evidence="12">Consists of two distinct domains, a catalytic core and a N-terminal extension that is involved in tRNA binding.</text>
</comment>
<keyword evidence="4 12" id="KW-0963">Cytoplasm</keyword>
<dbReference type="GO" id="GO:0016874">
    <property type="term" value="F:ligase activity"/>
    <property type="evidence" value="ECO:0007669"/>
    <property type="project" value="UniProtKB-KW"/>
</dbReference>
<dbReference type="PANTHER" id="PTHR43697">
    <property type="entry name" value="SERYL-TRNA SYNTHETASE"/>
    <property type="match status" value="1"/>
</dbReference>
<dbReference type="InterPro" id="IPR033729">
    <property type="entry name" value="SerRS_core"/>
</dbReference>
<keyword evidence="8 12" id="KW-0648">Protein biosynthesis</keyword>
<dbReference type="EMBL" id="BMQW01000003">
    <property type="protein sequence ID" value="GGP84509.1"/>
    <property type="molecule type" value="Genomic_DNA"/>
</dbReference>
<feature type="binding site" evidence="12">
    <location>
        <position position="389"/>
    </location>
    <ligand>
        <name>L-serine</name>
        <dbReference type="ChEBI" id="CHEBI:33384"/>
    </ligand>
</feature>
<evidence type="ECO:0000256" key="2">
    <source>
        <dbReference type="ARBA" id="ARBA00005045"/>
    </source>
</evidence>
<dbReference type="NCBIfam" id="TIGR00414">
    <property type="entry name" value="serS"/>
    <property type="match status" value="1"/>
</dbReference>
<evidence type="ECO:0000256" key="7">
    <source>
        <dbReference type="ARBA" id="ARBA00022840"/>
    </source>
</evidence>
<comment type="pathway">
    <text evidence="2 12">Aminoacyl-tRNA biosynthesis; selenocysteinyl-tRNA(Sec) biosynthesis; L-seryl-tRNA(Sec) from L-serine and tRNA(Sec): step 1/1.</text>
</comment>
<keyword evidence="6 12" id="KW-0547">Nucleotide-binding</keyword>
<dbReference type="CDD" id="cd00770">
    <property type="entry name" value="SerRS_core"/>
    <property type="match status" value="1"/>
</dbReference>
<organism evidence="14 15">
    <name type="scientific">Shewanella ulleungensis</name>
    <dbReference type="NCBI Taxonomy" id="2282699"/>
    <lineage>
        <taxon>Bacteria</taxon>
        <taxon>Pseudomonadati</taxon>
        <taxon>Pseudomonadota</taxon>
        <taxon>Gammaproteobacteria</taxon>
        <taxon>Alteromonadales</taxon>
        <taxon>Shewanellaceae</taxon>
        <taxon>Shewanella</taxon>
    </lineage>
</organism>
<comment type="catalytic activity">
    <reaction evidence="10 12">
        <text>tRNA(Sec) + L-serine + ATP = L-seryl-tRNA(Sec) + AMP + diphosphate + H(+)</text>
        <dbReference type="Rhea" id="RHEA:42580"/>
        <dbReference type="Rhea" id="RHEA-COMP:9742"/>
        <dbReference type="Rhea" id="RHEA-COMP:10128"/>
        <dbReference type="ChEBI" id="CHEBI:15378"/>
        <dbReference type="ChEBI" id="CHEBI:30616"/>
        <dbReference type="ChEBI" id="CHEBI:33019"/>
        <dbReference type="ChEBI" id="CHEBI:33384"/>
        <dbReference type="ChEBI" id="CHEBI:78442"/>
        <dbReference type="ChEBI" id="CHEBI:78533"/>
        <dbReference type="ChEBI" id="CHEBI:456215"/>
        <dbReference type="EC" id="6.1.1.11"/>
    </reaction>
</comment>
<dbReference type="RefSeq" id="WP_188955285.1">
    <property type="nucleotide sequence ID" value="NZ_BMQW01000003.1"/>
</dbReference>
<evidence type="ECO:0000256" key="3">
    <source>
        <dbReference type="ARBA" id="ARBA00010728"/>
    </source>
</evidence>
<dbReference type="InterPro" id="IPR042103">
    <property type="entry name" value="SerRS_1_N_sf"/>
</dbReference>